<protein>
    <submittedName>
        <fullName evidence="8">Integral membrane protein</fullName>
    </submittedName>
</protein>
<dbReference type="RefSeq" id="WP_166954619.1">
    <property type="nucleotide sequence ID" value="NZ_JAASQI010000008.1"/>
</dbReference>
<evidence type="ECO:0000256" key="6">
    <source>
        <dbReference type="SAM" id="Phobius"/>
    </source>
</evidence>
<evidence type="ECO:0000259" key="7">
    <source>
        <dbReference type="Pfam" id="PF06305"/>
    </source>
</evidence>
<accession>A0ABX0V2J6</accession>
<sequence length="121" mass="12604">MKTLIRILIILPLTVVIVLLSVANRTPVQVSLDPFSGAAPLVAFSAPLFVIILTAVAVGVLLGGFAVWWSQGYYRRAARLRARELDRVKAEATARQAGSAQAAGGASSGGALALPTHANAR</sequence>
<evidence type="ECO:0000256" key="1">
    <source>
        <dbReference type="ARBA" id="ARBA00022475"/>
    </source>
</evidence>
<reference evidence="8 9" key="1">
    <citation type="submission" date="2020-03" db="EMBL/GenBank/DDBJ databases">
        <title>Genomic Encyclopedia of Type Strains, Phase IV (KMG-IV): sequencing the most valuable type-strain genomes for metagenomic binning, comparative biology and taxonomic classification.</title>
        <authorList>
            <person name="Goeker M."/>
        </authorList>
    </citation>
    <scope>NUCLEOTIDE SEQUENCE [LARGE SCALE GENOMIC DNA]</scope>
    <source>
        <strain evidence="8 9">DSM 103870</strain>
    </source>
</reference>
<keyword evidence="2 6" id="KW-0812">Transmembrane</keyword>
<keyword evidence="4 6" id="KW-0472">Membrane</keyword>
<keyword evidence="1" id="KW-1003">Cell membrane</keyword>
<evidence type="ECO:0000256" key="5">
    <source>
        <dbReference type="SAM" id="MobiDB-lite"/>
    </source>
</evidence>
<feature type="domain" description="Lipopolysaccharide assembly protein A" evidence="7">
    <location>
        <begin position="41"/>
        <end position="91"/>
    </location>
</feature>
<feature type="transmembrane region" description="Helical" evidence="6">
    <location>
        <begin position="41"/>
        <end position="69"/>
    </location>
</feature>
<evidence type="ECO:0000256" key="3">
    <source>
        <dbReference type="ARBA" id="ARBA00022989"/>
    </source>
</evidence>
<dbReference type="EMBL" id="JAASQI010000008">
    <property type="protein sequence ID" value="NIJ59371.1"/>
    <property type="molecule type" value="Genomic_DNA"/>
</dbReference>
<evidence type="ECO:0000256" key="2">
    <source>
        <dbReference type="ARBA" id="ARBA00022692"/>
    </source>
</evidence>
<dbReference type="Pfam" id="PF06305">
    <property type="entry name" value="LapA_dom"/>
    <property type="match status" value="1"/>
</dbReference>
<proteinExistence type="predicted"/>
<keyword evidence="9" id="KW-1185">Reference proteome</keyword>
<keyword evidence="3 6" id="KW-1133">Transmembrane helix</keyword>
<evidence type="ECO:0000313" key="9">
    <source>
        <dbReference type="Proteomes" id="UP001429580"/>
    </source>
</evidence>
<evidence type="ECO:0000256" key="4">
    <source>
        <dbReference type="ARBA" id="ARBA00023136"/>
    </source>
</evidence>
<feature type="compositionally biased region" description="Low complexity" evidence="5">
    <location>
        <begin position="96"/>
        <end position="114"/>
    </location>
</feature>
<evidence type="ECO:0000313" key="8">
    <source>
        <dbReference type="EMBL" id="NIJ59371.1"/>
    </source>
</evidence>
<organism evidence="8 9">
    <name type="scientific">Pseudochelatococcus lubricantis</name>
    <dbReference type="NCBI Taxonomy" id="1538102"/>
    <lineage>
        <taxon>Bacteria</taxon>
        <taxon>Pseudomonadati</taxon>
        <taxon>Pseudomonadota</taxon>
        <taxon>Alphaproteobacteria</taxon>
        <taxon>Hyphomicrobiales</taxon>
        <taxon>Chelatococcaceae</taxon>
        <taxon>Pseudochelatococcus</taxon>
    </lineage>
</organism>
<name>A0ABX0V2J6_9HYPH</name>
<gene>
    <name evidence="8" type="ORF">FHS82_003226</name>
</gene>
<dbReference type="Proteomes" id="UP001429580">
    <property type="component" value="Unassembled WGS sequence"/>
</dbReference>
<feature type="region of interest" description="Disordered" evidence="5">
    <location>
        <begin position="96"/>
        <end position="121"/>
    </location>
</feature>
<dbReference type="InterPro" id="IPR010445">
    <property type="entry name" value="LapA_dom"/>
</dbReference>
<comment type="caution">
    <text evidence="8">The sequence shown here is derived from an EMBL/GenBank/DDBJ whole genome shotgun (WGS) entry which is preliminary data.</text>
</comment>